<reference evidence="13 14" key="1">
    <citation type="submission" date="2016-10" db="EMBL/GenBank/DDBJ databases">
        <authorList>
            <person name="de Groot N.N."/>
        </authorList>
    </citation>
    <scope>NUCLEOTIDE SEQUENCE [LARGE SCALE GENOMIC DNA]</scope>
    <source>
        <strain evidence="13 14">Nv1</strain>
    </source>
</reference>
<keyword evidence="13" id="KW-0418">Kinase</keyword>
<dbReference type="SUPFAM" id="SSF55874">
    <property type="entry name" value="ATPase domain of HSP90 chaperone/DNA topoisomerase II/histidine kinase"/>
    <property type="match status" value="1"/>
</dbReference>
<evidence type="ECO:0000259" key="11">
    <source>
        <dbReference type="PROSITE" id="PS50112"/>
    </source>
</evidence>
<evidence type="ECO:0000259" key="12">
    <source>
        <dbReference type="PROSITE" id="PS50113"/>
    </source>
</evidence>
<keyword evidence="3 7" id="KW-0597">Phosphoprotein</keyword>
<comment type="catalytic activity">
    <reaction evidence="1">
        <text>ATP + protein L-histidine = ADP + protein N-phospho-L-histidine.</text>
        <dbReference type="EC" id="2.7.13.3"/>
    </reaction>
</comment>
<feature type="domain" description="PAC" evidence="12">
    <location>
        <begin position="252"/>
        <end position="304"/>
    </location>
</feature>
<evidence type="ECO:0000256" key="4">
    <source>
        <dbReference type="ARBA" id="ARBA00023012"/>
    </source>
</evidence>
<evidence type="ECO:0000256" key="7">
    <source>
        <dbReference type="PROSITE-ProRule" id="PRU00169"/>
    </source>
</evidence>
<dbReference type="PROSITE" id="PS50110">
    <property type="entry name" value="RESPONSE_REGULATORY"/>
    <property type="match status" value="1"/>
</dbReference>
<dbReference type="InterPro" id="IPR001610">
    <property type="entry name" value="PAC"/>
</dbReference>
<protein>
    <recommendedName>
        <fullName evidence="6">Virulence sensor protein BvgS</fullName>
        <ecNumber evidence="2">2.7.13.3</ecNumber>
    </recommendedName>
</protein>
<dbReference type="Pfam" id="PF00072">
    <property type="entry name" value="Response_reg"/>
    <property type="match status" value="1"/>
</dbReference>
<dbReference type="CDD" id="cd00082">
    <property type="entry name" value="HisKA"/>
    <property type="match status" value="1"/>
</dbReference>
<dbReference type="Gene3D" id="3.40.50.2300">
    <property type="match status" value="1"/>
</dbReference>
<evidence type="ECO:0000259" key="9">
    <source>
        <dbReference type="PROSITE" id="PS50109"/>
    </source>
</evidence>
<proteinExistence type="predicted"/>
<evidence type="ECO:0000259" key="10">
    <source>
        <dbReference type="PROSITE" id="PS50110"/>
    </source>
</evidence>
<gene>
    <name evidence="13" type="ORF">SAMN05216387_102209</name>
</gene>
<dbReference type="InterPro" id="IPR011006">
    <property type="entry name" value="CheY-like_superfamily"/>
</dbReference>
<keyword evidence="4" id="KW-0902">Two-component regulatory system</keyword>
<evidence type="ECO:0000256" key="1">
    <source>
        <dbReference type="ARBA" id="ARBA00000085"/>
    </source>
</evidence>
<dbReference type="Gene3D" id="3.30.450.20">
    <property type="entry name" value="PAS domain"/>
    <property type="match status" value="2"/>
</dbReference>
<feature type="coiled-coil region" evidence="8">
    <location>
        <begin position="25"/>
        <end position="55"/>
    </location>
</feature>
<dbReference type="InterPro" id="IPR004358">
    <property type="entry name" value="Sig_transdc_His_kin-like_C"/>
</dbReference>
<dbReference type="PANTHER" id="PTHR43547:SF2">
    <property type="entry name" value="HYBRID SIGNAL TRANSDUCTION HISTIDINE KINASE C"/>
    <property type="match status" value="1"/>
</dbReference>
<dbReference type="Gene3D" id="3.30.565.10">
    <property type="entry name" value="Histidine kinase-like ATPase, C-terminal domain"/>
    <property type="match status" value="1"/>
</dbReference>
<sequence>MMAMIDDNEETLLRSVALQTSRVILQARLRAEHELKQAKKELEEKTRQLDHSLSILRATIEATADGILVTDEDGTVLRFNERYMQMWQIPRETANFREHWQLLKFCCKQMKEPQKFLDRSAEIYASWPTDTYDMLELLDGTVLERFSKKQHVEGQHIGRVWSFRDITARRRAEQAVQESSDRLRFMAEALPFKIFTAQADGTGDYFNQQWADYTGLTFEQLMGGEWMKLIHPDDIDGTLAHWRRCVAAGELFQTENRIRHVDGKYRWHLTRAQAKRDANGHISMWVGSSIDIDAIKRADEERKQLLESERIARAEAERASQLKDEFLATLSHELRTPLNAILGWSQLVLQGTMKPEGVQRALETIERNARAQNQLIADLLEMSSIISGKVRLDVQRLDLAHVVEAAVESIAPAAQAKGISLIKLIDPTAGLILGDNHRLQQIAWNLLSNAVKFTPKNGKVDIIVERIASRLELTVKDSGAGIQPEFLPYIFDRFRQADSSLTRQYGGLGLGLAIVKQLVGLHGGTVHAESAGAGKGASFIVSLPVAAIAEPKTHLRLASSRSSPKDGEQITLPGVRILVIDDQEDSRGLIHEVLTTSEAEVVCAASADEGLEIIKRNKLDIIISDIGMPGKDGYQLIREVRALAANCGGKIPAIALTAFVRPEDKMKTSIAGYQRHLSKPVESHELIATIRTLTRGYTNTNN</sequence>
<dbReference type="SMART" id="SM00086">
    <property type="entry name" value="PAC"/>
    <property type="match status" value="1"/>
</dbReference>
<evidence type="ECO:0000313" key="13">
    <source>
        <dbReference type="EMBL" id="SEK63030.1"/>
    </source>
</evidence>
<dbReference type="InterPro" id="IPR003594">
    <property type="entry name" value="HATPase_dom"/>
</dbReference>
<keyword evidence="8" id="KW-0175">Coiled coil</keyword>
<evidence type="ECO:0000256" key="6">
    <source>
        <dbReference type="ARBA" id="ARBA00070152"/>
    </source>
</evidence>
<dbReference type="SMART" id="SM00388">
    <property type="entry name" value="HisKA"/>
    <property type="match status" value="1"/>
</dbReference>
<evidence type="ECO:0000256" key="2">
    <source>
        <dbReference type="ARBA" id="ARBA00012438"/>
    </source>
</evidence>
<feature type="domain" description="Histidine kinase" evidence="9">
    <location>
        <begin position="329"/>
        <end position="547"/>
    </location>
</feature>
<dbReference type="PROSITE" id="PS50109">
    <property type="entry name" value="HIS_KIN"/>
    <property type="match status" value="1"/>
</dbReference>
<dbReference type="Pfam" id="PF08447">
    <property type="entry name" value="PAS_3"/>
    <property type="match status" value="1"/>
</dbReference>
<dbReference type="InterPro" id="IPR035965">
    <property type="entry name" value="PAS-like_dom_sf"/>
</dbReference>
<keyword evidence="13" id="KW-0808">Transferase</keyword>
<dbReference type="PANTHER" id="PTHR43547">
    <property type="entry name" value="TWO-COMPONENT HISTIDINE KINASE"/>
    <property type="match status" value="1"/>
</dbReference>
<dbReference type="SMART" id="SM00448">
    <property type="entry name" value="REC"/>
    <property type="match status" value="1"/>
</dbReference>
<dbReference type="SMART" id="SM00387">
    <property type="entry name" value="HATPase_c"/>
    <property type="match status" value="1"/>
</dbReference>
<dbReference type="Pfam" id="PF00512">
    <property type="entry name" value="HisKA"/>
    <property type="match status" value="1"/>
</dbReference>
<dbReference type="NCBIfam" id="TIGR00229">
    <property type="entry name" value="sensory_box"/>
    <property type="match status" value="1"/>
</dbReference>
<feature type="domain" description="Response regulatory" evidence="10">
    <location>
        <begin position="576"/>
        <end position="694"/>
    </location>
</feature>
<dbReference type="Pfam" id="PF12860">
    <property type="entry name" value="PAS_7"/>
    <property type="match status" value="1"/>
</dbReference>
<name>A0A1H7IN87_9PROT</name>
<dbReference type="InterPro" id="IPR000014">
    <property type="entry name" value="PAS"/>
</dbReference>
<dbReference type="GO" id="GO:0000155">
    <property type="term" value="F:phosphorelay sensor kinase activity"/>
    <property type="evidence" value="ECO:0007669"/>
    <property type="project" value="InterPro"/>
</dbReference>
<dbReference type="SUPFAM" id="SSF52172">
    <property type="entry name" value="CheY-like"/>
    <property type="match status" value="1"/>
</dbReference>
<dbReference type="AlphaFoldDB" id="A0A1H7IN87"/>
<dbReference type="PROSITE" id="PS50112">
    <property type="entry name" value="PAS"/>
    <property type="match status" value="1"/>
</dbReference>
<dbReference type="Pfam" id="PF02518">
    <property type="entry name" value="HATPase_c"/>
    <property type="match status" value="1"/>
</dbReference>
<dbReference type="EMBL" id="FOBH01000002">
    <property type="protein sequence ID" value="SEK63030.1"/>
    <property type="molecule type" value="Genomic_DNA"/>
</dbReference>
<dbReference type="InterPro" id="IPR005467">
    <property type="entry name" value="His_kinase_dom"/>
</dbReference>
<feature type="domain" description="PAS" evidence="11">
    <location>
        <begin position="179"/>
        <end position="234"/>
    </location>
</feature>
<evidence type="ECO:0000256" key="5">
    <source>
        <dbReference type="ARBA" id="ARBA00058004"/>
    </source>
</evidence>
<dbReference type="Proteomes" id="UP000198620">
    <property type="component" value="Unassembled WGS sequence"/>
</dbReference>
<feature type="modified residue" description="4-aspartylphosphate" evidence="7">
    <location>
        <position position="625"/>
    </location>
</feature>
<dbReference type="EC" id="2.7.13.3" evidence="2"/>
<dbReference type="InterPro" id="IPR001789">
    <property type="entry name" value="Sig_transdc_resp-reg_receiver"/>
</dbReference>
<accession>A0A1H7IN87</accession>
<dbReference type="InterPro" id="IPR013655">
    <property type="entry name" value="PAS_fold_3"/>
</dbReference>
<dbReference type="SMART" id="SM00091">
    <property type="entry name" value="PAS"/>
    <property type="match status" value="2"/>
</dbReference>
<dbReference type="PROSITE" id="PS50113">
    <property type="entry name" value="PAC"/>
    <property type="match status" value="1"/>
</dbReference>
<keyword evidence="14" id="KW-1185">Reference proteome</keyword>
<comment type="function">
    <text evidence="5">Member of the two-component regulatory system BvgS/BvgA. Phosphorylates BvgA via a four-step phosphorelay in response to environmental signals.</text>
</comment>
<dbReference type="InterPro" id="IPR000700">
    <property type="entry name" value="PAS-assoc_C"/>
</dbReference>
<dbReference type="PRINTS" id="PR00344">
    <property type="entry name" value="BCTRLSENSOR"/>
</dbReference>
<dbReference type="SUPFAM" id="SSF47384">
    <property type="entry name" value="Homodimeric domain of signal transducing histidine kinase"/>
    <property type="match status" value="1"/>
</dbReference>
<dbReference type="RefSeq" id="WP_245727650.1">
    <property type="nucleotide sequence ID" value="NZ_FOBH01000002.1"/>
</dbReference>
<dbReference type="STRING" id="1233.SAMN05216387_102209"/>
<dbReference type="InterPro" id="IPR036890">
    <property type="entry name" value="HATPase_C_sf"/>
</dbReference>
<dbReference type="InterPro" id="IPR003661">
    <property type="entry name" value="HisK_dim/P_dom"/>
</dbReference>
<dbReference type="CDD" id="cd17580">
    <property type="entry name" value="REC_2_DhkD-like"/>
    <property type="match status" value="1"/>
</dbReference>
<evidence type="ECO:0000256" key="3">
    <source>
        <dbReference type="ARBA" id="ARBA00022553"/>
    </source>
</evidence>
<dbReference type="SUPFAM" id="SSF55785">
    <property type="entry name" value="PYP-like sensor domain (PAS domain)"/>
    <property type="match status" value="2"/>
</dbReference>
<dbReference type="CDD" id="cd00130">
    <property type="entry name" value="PAS"/>
    <property type="match status" value="1"/>
</dbReference>
<dbReference type="InterPro" id="IPR036097">
    <property type="entry name" value="HisK_dim/P_sf"/>
</dbReference>
<organism evidence="13 14">
    <name type="scientific">Nitrosovibrio tenuis</name>
    <dbReference type="NCBI Taxonomy" id="1233"/>
    <lineage>
        <taxon>Bacteria</taxon>
        <taxon>Pseudomonadati</taxon>
        <taxon>Pseudomonadota</taxon>
        <taxon>Betaproteobacteria</taxon>
        <taxon>Nitrosomonadales</taxon>
        <taxon>Nitrosomonadaceae</taxon>
        <taxon>Nitrosovibrio</taxon>
    </lineage>
</organism>
<dbReference type="CDD" id="cd16922">
    <property type="entry name" value="HATPase_EvgS-ArcB-TorS-like"/>
    <property type="match status" value="1"/>
</dbReference>
<dbReference type="FunFam" id="3.30.565.10:FF:000010">
    <property type="entry name" value="Sensor histidine kinase RcsC"/>
    <property type="match status" value="1"/>
</dbReference>
<evidence type="ECO:0000313" key="14">
    <source>
        <dbReference type="Proteomes" id="UP000198620"/>
    </source>
</evidence>
<dbReference type="FunFam" id="3.30.450.20:FF:000099">
    <property type="entry name" value="Sensory box sensor histidine kinase"/>
    <property type="match status" value="1"/>
</dbReference>
<evidence type="ECO:0000256" key="8">
    <source>
        <dbReference type="SAM" id="Coils"/>
    </source>
</evidence>
<dbReference type="Gene3D" id="1.10.287.130">
    <property type="match status" value="1"/>
</dbReference>